<comment type="caution">
    <text evidence="2">The sequence shown here is derived from an EMBL/GenBank/DDBJ whole genome shotgun (WGS) entry which is preliminary data.</text>
</comment>
<dbReference type="GO" id="GO:0008168">
    <property type="term" value="F:methyltransferase activity"/>
    <property type="evidence" value="ECO:0007669"/>
    <property type="project" value="UniProtKB-KW"/>
</dbReference>
<proteinExistence type="predicted"/>
<reference evidence="2 3" key="1">
    <citation type="submission" date="2013-10" db="EMBL/GenBank/DDBJ databases">
        <title>Salinisphaera japonica YTM-1 Genome Sequencing.</title>
        <authorList>
            <person name="Lai Q."/>
            <person name="Li C."/>
            <person name="Shao Z."/>
        </authorList>
    </citation>
    <scope>NUCLEOTIDE SEQUENCE [LARGE SCALE GENOMIC DNA]</scope>
    <source>
        <strain evidence="2 3">YTM-1</strain>
    </source>
</reference>
<dbReference type="InterPro" id="IPR036518">
    <property type="entry name" value="CobE/GbiG_C_sf"/>
</dbReference>
<dbReference type="Gene3D" id="3.30.420.180">
    <property type="entry name" value="CobE/GbiG C-terminal domain"/>
    <property type="match status" value="1"/>
</dbReference>
<sequence>MRHRTSWVLGIGLRAQCPPDDLISLVTRITADHGLAMTDLAGIATWQARIKAPAIHALAASLDCSIVGLERPELARVGPRVLTRSPRLRALIGIDSVAEAAALVLADRLAGGQPGALAGPRRQTDLATAALATCATDWAIDNVNYPLD</sequence>
<dbReference type="AlphaFoldDB" id="A0A423PFJ5"/>
<dbReference type="EMBL" id="AYKG01000067">
    <property type="protein sequence ID" value="ROO24350.1"/>
    <property type="molecule type" value="Genomic_DNA"/>
</dbReference>
<dbReference type="Proteomes" id="UP000285310">
    <property type="component" value="Unassembled WGS sequence"/>
</dbReference>
<keyword evidence="2" id="KW-0808">Transferase</keyword>
<name>A0A423PFJ5_9GAMM</name>
<dbReference type="InterPro" id="IPR002750">
    <property type="entry name" value="CobE/GbiG_C"/>
</dbReference>
<keyword evidence="3" id="KW-1185">Reference proteome</keyword>
<dbReference type="SUPFAM" id="SSF159664">
    <property type="entry name" value="CobE/GbiG C-terminal domain-like"/>
    <property type="match status" value="1"/>
</dbReference>
<accession>A0A423PFJ5</accession>
<dbReference type="GO" id="GO:0009236">
    <property type="term" value="P:cobalamin biosynthetic process"/>
    <property type="evidence" value="ECO:0007669"/>
    <property type="project" value="InterPro"/>
</dbReference>
<evidence type="ECO:0000313" key="2">
    <source>
        <dbReference type="EMBL" id="ROO24350.1"/>
    </source>
</evidence>
<dbReference type="InParanoid" id="A0A423PFJ5"/>
<evidence type="ECO:0000313" key="3">
    <source>
        <dbReference type="Proteomes" id="UP000285310"/>
    </source>
</evidence>
<keyword evidence="2" id="KW-0489">Methyltransferase</keyword>
<gene>
    <name evidence="2" type="ORF">SAJA_14125</name>
</gene>
<dbReference type="Pfam" id="PF01890">
    <property type="entry name" value="CbiG_C"/>
    <property type="match status" value="1"/>
</dbReference>
<evidence type="ECO:0000259" key="1">
    <source>
        <dbReference type="Pfam" id="PF01890"/>
    </source>
</evidence>
<protein>
    <submittedName>
        <fullName evidence="2">Precorrin methylase</fullName>
    </submittedName>
</protein>
<feature type="domain" description="CobE/GbiG C-terminal" evidence="1">
    <location>
        <begin position="8"/>
        <end position="132"/>
    </location>
</feature>
<organism evidence="2 3">
    <name type="scientific">Salinisphaera japonica YTM-1</name>
    <dbReference type="NCBI Taxonomy" id="1209778"/>
    <lineage>
        <taxon>Bacteria</taxon>
        <taxon>Pseudomonadati</taxon>
        <taxon>Pseudomonadota</taxon>
        <taxon>Gammaproteobacteria</taxon>
        <taxon>Salinisphaerales</taxon>
        <taxon>Salinisphaeraceae</taxon>
        <taxon>Salinisphaera</taxon>
    </lineage>
</organism>
<dbReference type="GO" id="GO:0032259">
    <property type="term" value="P:methylation"/>
    <property type="evidence" value="ECO:0007669"/>
    <property type="project" value="UniProtKB-KW"/>
</dbReference>